<dbReference type="Pfam" id="PF11913">
    <property type="entry name" value="DUF3431"/>
    <property type="match status" value="1"/>
</dbReference>
<dbReference type="Proteomes" id="UP000799778">
    <property type="component" value="Unassembled WGS sequence"/>
</dbReference>
<dbReference type="AlphaFoldDB" id="A0A6A5XPY1"/>
<dbReference type="OrthoDB" id="426718at2759"/>
<keyword evidence="2" id="KW-1185">Reference proteome</keyword>
<dbReference type="RefSeq" id="XP_033382743.1">
    <property type="nucleotide sequence ID" value="XM_033532096.1"/>
</dbReference>
<organism evidence="1 2">
    <name type="scientific">Aaosphaeria arxii CBS 175.79</name>
    <dbReference type="NCBI Taxonomy" id="1450172"/>
    <lineage>
        <taxon>Eukaryota</taxon>
        <taxon>Fungi</taxon>
        <taxon>Dikarya</taxon>
        <taxon>Ascomycota</taxon>
        <taxon>Pezizomycotina</taxon>
        <taxon>Dothideomycetes</taxon>
        <taxon>Pleosporomycetidae</taxon>
        <taxon>Pleosporales</taxon>
        <taxon>Pleosporales incertae sedis</taxon>
        <taxon>Aaosphaeria</taxon>
    </lineage>
</organism>
<reference evidence="1" key="1">
    <citation type="journal article" date="2020" name="Stud. Mycol.">
        <title>101 Dothideomycetes genomes: a test case for predicting lifestyles and emergence of pathogens.</title>
        <authorList>
            <person name="Haridas S."/>
            <person name="Albert R."/>
            <person name="Binder M."/>
            <person name="Bloem J."/>
            <person name="Labutti K."/>
            <person name="Salamov A."/>
            <person name="Andreopoulos B."/>
            <person name="Baker S."/>
            <person name="Barry K."/>
            <person name="Bills G."/>
            <person name="Bluhm B."/>
            <person name="Cannon C."/>
            <person name="Castanera R."/>
            <person name="Culley D."/>
            <person name="Daum C."/>
            <person name="Ezra D."/>
            <person name="Gonzalez J."/>
            <person name="Henrissat B."/>
            <person name="Kuo A."/>
            <person name="Liang C."/>
            <person name="Lipzen A."/>
            <person name="Lutzoni F."/>
            <person name="Magnuson J."/>
            <person name="Mondo S."/>
            <person name="Nolan M."/>
            <person name="Ohm R."/>
            <person name="Pangilinan J."/>
            <person name="Park H.-J."/>
            <person name="Ramirez L."/>
            <person name="Alfaro M."/>
            <person name="Sun H."/>
            <person name="Tritt A."/>
            <person name="Yoshinaga Y."/>
            <person name="Zwiers L.-H."/>
            <person name="Turgeon B."/>
            <person name="Goodwin S."/>
            <person name="Spatafora J."/>
            <person name="Crous P."/>
            <person name="Grigoriev I."/>
        </authorList>
    </citation>
    <scope>NUCLEOTIDE SEQUENCE</scope>
    <source>
        <strain evidence="1">CBS 175.79</strain>
    </source>
</reference>
<name>A0A6A5XPY1_9PLEO</name>
<sequence length="251" mass="28076">MVYVADDTSATLTVPQNKGYEAMVYLTYLIDHYDNLPEIMVFMHAGRISWHNNALLLARADLMVNKLNITTVLRQGFVGLACDAHLQRHIGSVPNVAGISSLELTREDWFTNPQDLPRIAPTEWHQRYLDLWESLFPNTPAPLTIDAPKGGQFALSRQTAMLVPKEKLSRLRDWLIATPLPSKCAGAVFEALWHLIFLGPTNSSISTQSSVCYCQLYDICPQQGSTSEEQANLVFDASVVMALQLLDNKEN</sequence>
<dbReference type="PANTHER" id="PTHR37490">
    <property type="entry name" value="EXPRESSED PROTEIN"/>
    <property type="match status" value="1"/>
</dbReference>
<dbReference type="PANTHER" id="PTHR37490:SF2">
    <property type="match status" value="1"/>
</dbReference>
<dbReference type="GeneID" id="54289493"/>
<dbReference type="EMBL" id="ML978070">
    <property type="protein sequence ID" value="KAF2014404.1"/>
    <property type="molecule type" value="Genomic_DNA"/>
</dbReference>
<gene>
    <name evidence="1" type="ORF">BU24DRAFT_463196</name>
</gene>
<evidence type="ECO:0000313" key="1">
    <source>
        <dbReference type="EMBL" id="KAF2014404.1"/>
    </source>
</evidence>
<protein>
    <submittedName>
        <fullName evidence="1">Uncharacterized protein</fullName>
    </submittedName>
</protein>
<dbReference type="InterPro" id="IPR021838">
    <property type="entry name" value="DUF3431"/>
</dbReference>
<evidence type="ECO:0000313" key="2">
    <source>
        <dbReference type="Proteomes" id="UP000799778"/>
    </source>
</evidence>
<proteinExistence type="predicted"/>
<accession>A0A6A5XPY1</accession>